<dbReference type="KEGG" id="acm:AciX9_3806"/>
<gene>
    <name evidence="5" type="ordered locus">AciX9_3806</name>
</gene>
<dbReference type="SUPFAM" id="SSF51004">
    <property type="entry name" value="C-terminal (heme d1) domain of cytochrome cd1-nitrite reductase"/>
    <property type="match status" value="1"/>
</dbReference>
<dbReference type="InterPro" id="IPR050282">
    <property type="entry name" value="Cycloisomerase_2"/>
</dbReference>
<dbReference type="RefSeq" id="WP_013582114.1">
    <property type="nucleotide sequence ID" value="NC_015065.1"/>
</dbReference>
<proteinExistence type="inferred from homology"/>
<dbReference type="AlphaFoldDB" id="E8X6Y3"/>
<feature type="chain" id="PRO_5003230825" description="6-phosphogluconolactonase" evidence="4">
    <location>
        <begin position="17"/>
        <end position="373"/>
    </location>
</feature>
<accession>E8X6Y3</accession>
<feature type="signal peptide" evidence="4">
    <location>
        <begin position="1"/>
        <end position="16"/>
    </location>
</feature>
<dbReference type="Gene3D" id="2.130.10.10">
    <property type="entry name" value="YVTN repeat-like/Quinoprotein amine dehydrogenase"/>
    <property type="match status" value="1"/>
</dbReference>
<dbReference type="GO" id="GO:0006006">
    <property type="term" value="P:glucose metabolic process"/>
    <property type="evidence" value="ECO:0007669"/>
    <property type="project" value="UniProtKB-KW"/>
</dbReference>
<dbReference type="PANTHER" id="PTHR30344:SF1">
    <property type="entry name" value="6-PHOSPHOGLUCONOLACTONASE"/>
    <property type="match status" value="1"/>
</dbReference>
<evidence type="ECO:0008006" key="7">
    <source>
        <dbReference type="Google" id="ProtNLM"/>
    </source>
</evidence>
<dbReference type="InterPro" id="IPR019405">
    <property type="entry name" value="Lactonase_7-beta_prop"/>
</dbReference>
<organism evidence="6">
    <name type="scientific">Granulicella tundricola (strain ATCC BAA-1859 / DSM 23138 / MP5ACTX9)</name>
    <dbReference type="NCBI Taxonomy" id="1198114"/>
    <lineage>
        <taxon>Bacteria</taxon>
        <taxon>Pseudomonadati</taxon>
        <taxon>Acidobacteriota</taxon>
        <taxon>Terriglobia</taxon>
        <taxon>Terriglobales</taxon>
        <taxon>Acidobacteriaceae</taxon>
        <taxon>Granulicella</taxon>
    </lineage>
</organism>
<dbReference type="OrthoDB" id="9790815at2"/>
<evidence type="ECO:0000313" key="6">
    <source>
        <dbReference type="Proteomes" id="UP000000343"/>
    </source>
</evidence>
<evidence type="ECO:0000256" key="2">
    <source>
        <dbReference type="ARBA" id="ARBA00022526"/>
    </source>
</evidence>
<protein>
    <recommendedName>
        <fullName evidence="7">6-phosphogluconolactonase</fullName>
    </recommendedName>
</protein>
<dbReference type="Proteomes" id="UP000000343">
    <property type="component" value="Plasmid pACIX902"/>
</dbReference>
<keyword evidence="2" id="KW-0313">Glucose metabolism</keyword>
<dbReference type="InterPro" id="IPR011048">
    <property type="entry name" value="Haem_d1_sf"/>
</dbReference>
<evidence type="ECO:0000313" key="5">
    <source>
        <dbReference type="EMBL" id="ADW71092.1"/>
    </source>
</evidence>
<reference evidence="6" key="1">
    <citation type="submission" date="2011-01" db="EMBL/GenBank/DDBJ databases">
        <title>Complete sequence of plasmid2 of Acidobacterium sp. MP5ACTX9.</title>
        <authorList>
            <consortium name="US DOE Joint Genome Institute"/>
            <person name="Lucas S."/>
            <person name="Copeland A."/>
            <person name="Lapidus A."/>
            <person name="Cheng J.-F."/>
            <person name="Goodwin L."/>
            <person name="Pitluck S."/>
            <person name="Teshima H."/>
            <person name="Detter J.C."/>
            <person name="Han C."/>
            <person name="Tapia R."/>
            <person name="Land M."/>
            <person name="Hauser L."/>
            <person name="Kyrpides N."/>
            <person name="Ivanova N."/>
            <person name="Ovchinnikova G."/>
            <person name="Pagani I."/>
            <person name="Rawat S.R."/>
            <person name="Mannisto M."/>
            <person name="Haggblom M.M."/>
            <person name="Woyke T."/>
        </authorList>
    </citation>
    <scope>NUCLEOTIDE SEQUENCE [LARGE SCALE GENOMIC DNA]</scope>
    <source>
        <strain evidence="6">MP5ACTX9</strain>
        <plasmid evidence="6">Plasmid pACIX902</plasmid>
    </source>
</reference>
<evidence type="ECO:0000256" key="1">
    <source>
        <dbReference type="ARBA" id="ARBA00005564"/>
    </source>
</evidence>
<keyword evidence="4" id="KW-0732">Signal</keyword>
<dbReference type="HOGENOM" id="CLU_038716_3_0_0"/>
<dbReference type="GO" id="GO:0017057">
    <property type="term" value="F:6-phosphogluconolactonase activity"/>
    <property type="evidence" value="ECO:0007669"/>
    <property type="project" value="TreeGrafter"/>
</dbReference>
<dbReference type="EMBL" id="CP002482">
    <property type="protein sequence ID" value="ADW71092.1"/>
    <property type="molecule type" value="Genomic_DNA"/>
</dbReference>
<feature type="region of interest" description="Disordered" evidence="3">
    <location>
        <begin position="138"/>
        <end position="174"/>
    </location>
</feature>
<sequence length="373" mass="39998">MILTRRSILASLPAAAFAVKRGFAFQPDTNRIFIGTSGKISKGIYSAPFNATTGELGSITLAAEVATPSFLAVDRGHLYACTEGDGGKAKVSAFDVTATGLTPLNTQPSLGDGTTYVSARNHAVFAANYTGGSVTSFRTERDGSLSKPVSHFQYTGTGPNKERQEHSHAHSALPSPDGRFLLVNDLGLDRIHIYRIQPGTATLTPNDPPAFNTRSAAGPRHLAWHPNGRWLYSVNELDSTVDLLDWNPATGTLKQGPFVSTLKPDFPPNTAFAGEIMISPDGRYLYVGNRVASDTIAVFDIDHTSGTLTLSQLATNGGKNTRFLTPDPSGRWMLLCNQASNAIVVLPRDRGTGRLSDPRHAYPIDTPQCIVFA</sequence>
<keyword evidence="6" id="KW-1185">Reference proteome</keyword>
<dbReference type="PANTHER" id="PTHR30344">
    <property type="entry name" value="6-PHOSPHOGLUCONOLACTONASE-RELATED"/>
    <property type="match status" value="1"/>
</dbReference>
<geneLocation type="plasmid" evidence="5 6">
    <name>pACIX902</name>
</geneLocation>
<dbReference type="Pfam" id="PF10282">
    <property type="entry name" value="Lactonase"/>
    <property type="match status" value="1"/>
</dbReference>
<evidence type="ECO:0000256" key="4">
    <source>
        <dbReference type="SAM" id="SignalP"/>
    </source>
</evidence>
<keyword evidence="2" id="KW-0119">Carbohydrate metabolism</keyword>
<keyword evidence="5" id="KW-0614">Plasmid</keyword>
<name>E8X6Y3_GRATM</name>
<comment type="similarity">
    <text evidence="1">Belongs to the cycloisomerase 2 family.</text>
</comment>
<evidence type="ECO:0000256" key="3">
    <source>
        <dbReference type="SAM" id="MobiDB-lite"/>
    </source>
</evidence>
<dbReference type="InterPro" id="IPR015943">
    <property type="entry name" value="WD40/YVTN_repeat-like_dom_sf"/>
</dbReference>